<dbReference type="AlphaFoldDB" id="L5M4H9"/>
<reference evidence="3" key="1">
    <citation type="journal article" date="2013" name="Science">
        <title>Comparative analysis of bat genomes provides insight into the evolution of flight and immunity.</title>
        <authorList>
            <person name="Zhang G."/>
            <person name="Cowled C."/>
            <person name="Shi Z."/>
            <person name="Huang Z."/>
            <person name="Bishop-Lilly K.A."/>
            <person name="Fang X."/>
            <person name="Wynne J.W."/>
            <person name="Xiong Z."/>
            <person name="Baker M.L."/>
            <person name="Zhao W."/>
            <person name="Tachedjian M."/>
            <person name="Zhu Y."/>
            <person name="Zhou P."/>
            <person name="Jiang X."/>
            <person name="Ng J."/>
            <person name="Yang L."/>
            <person name="Wu L."/>
            <person name="Xiao J."/>
            <person name="Feng Y."/>
            <person name="Chen Y."/>
            <person name="Sun X."/>
            <person name="Zhang Y."/>
            <person name="Marsh G.A."/>
            <person name="Crameri G."/>
            <person name="Broder C.C."/>
            <person name="Frey K.G."/>
            <person name="Wang L.F."/>
            <person name="Wang J."/>
        </authorList>
    </citation>
    <scope>NUCLEOTIDE SEQUENCE [LARGE SCALE GENOMIC DNA]</scope>
</reference>
<dbReference type="EMBL" id="KB104461">
    <property type="protein sequence ID" value="ELK33296.1"/>
    <property type="molecule type" value="Genomic_DNA"/>
</dbReference>
<proteinExistence type="predicted"/>
<organism evidence="2 3">
    <name type="scientific">Myotis davidii</name>
    <name type="common">David's myotis</name>
    <dbReference type="NCBI Taxonomy" id="225400"/>
    <lineage>
        <taxon>Eukaryota</taxon>
        <taxon>Metazoa</taxon>
        <taxon>Chordata</taxon>
        <taxon>Craniata</taxon>
        <taxon>Vertebrata</taxon>
        <taxon>Euteleostomi</taxon>
        <taxon>Mammalia</taxon>
        <taxon>Eutheria</taxon>
        <taxon>Laurasiatheria</taxon>
        <taxon>Chiroptera</taxon>
        <taxon>Yangochiroptera</taxon>
        <taxon>Vespertilionidae</taxon>
        <taxon>Myotis</taxon>
    </lineage>
</organism>
<gene>
    <name evidence="2" type="ORF">MDA_GLEAN10012921</name>
</gene>
<name>L5M4H9_MYODS</name>
<sequence>MEKPSGMIEASSRCSHLLTVLSDQAAGASGGSSAISGYEHLPMPTMFRVCPLVVNAHHSNRLRENREVWLGSGSLDLNTDISGSGVQVMRTSFYEEEKEEDAHTSPGLDGRIESVEARHKG</sequence>
<protein>
    <submittedName>
        <fullName evidence="2">Uncharacterized protein</fullName>
    </submittedName>
</protein>
<keyword evidence="3" id="KW-1185">Reference proteome</keyword>
<evidence type="ECO:0000256" key="1">
    <source>
        <dbReference type="SAM" id="MobiDB-lite"/>
    </source>
</evidence>
<accession>L5M4H9</accession>
<feature type="region of interest" description="Disordered" evidence="1">
    <location>
        <begin position="95"/>
        <end position="121"/>
    </location>
</feature>
<dbReference type="Proteomes" id="UP000010556">
    <property type="component" value="Unassembled WGS sequence"/>
</dbReference>
<evidence type="ECO:0000313" key="3">
    <source>
        <dbReference type="Proteomes" id="UP000010556"/>
    </source>
</evidence>
<evidence type="ECO:0000313" key="2">
    <source>
        <dbReference type="EMBL" id="ELK33296.1"/>
    </source>
</evidence>
<feature type="compositionally biased region" description="Basic and acidic residues" evidence="1">
    <location>
        <begin position="110"/>
        <end position="121"/>
    </location>
</feature>